<feature type="compositionally biased region" description="Basic residues" evidence="1">
    <location>
        <begin position="338"/>
        <end position="347"/>
    </location>
</feature>
<name>A0A3N0BRW9_9MICC</name>
<accession>A0A3N0BRW9</accession>
<dbReference type="OrthoDB" id="3337229at2"/>
<evidence type="ECO:0000256" key="1">
    <source>
        <dbReference type="SAM" id="MobiDB-lite"/>
    </source>
</evidence>
<comment type="caution">
    <text evidence="2">The sequence shown here is derived from an EMBL/GenBank/DDBJ whole genome shotgun (WGS) entry which is preliminary data.</text>
</comment>
<reference evidence="2 3" key="1">
    <citation type="submission" date="2018-10" db="EMBL/GenBank/DDBJ databases">
        <title>Genome sequencing of Arthrobacter oryzae TNB02.</title>
        <authorList>
            <person name="Cho Y.-J."/>
            <person name="Cho A."/>
            <person name="Kim O.-S."/>
        </authorList>
    </citation>
    <scope>NUCLEOTIDE SEQUENCE [LARGE SCALE GENOMIC DNA]</scope>
    <source>
        <strain evidence="2 3">TNB02</strain>
    </source>
</reference>
<dbReference type="InterPro" id="IPR008868">
    <property type="entry name" value="TniB"/>
</dbReference>
<feature type="region of interest" description="Disordered" evidence="1">
    <location>
        <begin position="322"/>
        <end position="347"/>
    </location>
</feature>
<protein>
    <submittedName>
        <fullName evidence="2">Transposase</fullName>
    </submittedName>
</protein>
<dbReference type="Pfam" id="PF05621">
    <property type="entry name" value="TniB"/>
    <property type="match status" value="1"/>
</dbReference>
<dbReference type="InterPro" id="IPR027417">
    <property type="entry name" value="P-loop_NTPase"/>
</dbReference>
<evidence type="ECO:0000313" key="2">
    <source>
        <dbReference type="EMBL" id="RNL51719.1"/>
    </source>
</evidence>
<proteinExistence type="predicted"/>
<dbReference type="EMBL" id="RBED01000123">
    <property type="protein sequence ID" value="RNL51719.1"/>
    <property type="molecule type" value="Genomic_DNA"/>
</dbReference>
<dbReference type="Gene3D" id="3.40.50.300">
    <property type="entry name" value="P-loop containing nucleotide triphosphate hydrolases"/>
    <property type="match status" value="1"/>
</dbReference>
<gene>
    <name evidence="2" type="ORF">D7003_15220</name>
</gene>
<keyword evidence="3" id="KW-1185">Reference proteome</keyword>
<organism evidence="2 3">
    <name type="scientific">Arthrobacter oryzae</name>
    <dbReference type="NCBI Taxonomy" id="409290"/>
    <lineage>
        <taxon>Bacteria</taxon>
        <taxon>Bacillati</taxon>
        <taxon>Actinomycetota</taxon>
        <taxon>Actinomycetes</taxon>
        <taxon>Micrococcales</taxon>
        <taxon>Micrococcaceae</taxon>
        <taxon>Arthrobacter</taxon>
    </lineage>
</organism>
<dbReference type="AlphaFoldDB" id="A0A3N0BRW9"/>
<evidence type="ECO:0000313" key="3">
    <source>
        <dbReference type="Proteomes" id="UP000273807"/>
    </source>
</evidence>
<dbReference type="Proteomes" id="UP000273807">
    <property type="component" value="Unassembled WGS sequence"/>
</dbReference>
<sequence>MATPDSLTAWRQFVDHAPIEPERLSPKELKALNPEEKNAYDRERFAWLAADTVLETTDTQALARQARIALARNAATTATARRGLAVSGAAGTGKSTAALLIGKRHEKAERRRLGRTDDTTFAPVVYTVVPPATTPRMLMQAFANWLGLPVPQRATAQMVTERVVGVIRTLGVSLVILDEVHNLTTSRLAGAEAASTLKQFADRLDATFLYAGIDLPETDLFAGDMGRQIKARMIVHRMRPYGIGSTADREAWTELVLGVEDLLPLAAHVPESLAGQAAYLWDRTGGSIGALRALLSDAAIGAIIDGTEKIDRPRLEATATDYAAEEHHHTRAVQPAGPRKRGLKRAQ</sequence>
<dbReference type="SUPFAM" id="SSF52540">
    <property type="entry name" value="P-loop containing nucleoside triphosphate hydrolases"/>
    <property type="match status" value="1"/>
</dbReference>